<dbReference type="GO" id="GO:0005524">
    <property type="term" value="F:ATP binding"/>
    <property type="evidence" value="ECO:0007669"/>
    <property type="project" value="UniProtKB-UniRule"/>
</dbReference>
<evidence type="ECO:0000259" key="28">
    <source>
        <dbReference type="PROSITE" id="PS50011"/>
    </source>
</evidence>
<comment type="caution">
    <text evidence="29">The sequence shown here is derived from an EMBL/GenBank/DDBJ whole genome shotgun (WGS) entry which is preliminary data.</text>
</comment>
<keyword evidence="14" id="KW-0297">G-protein coupled receptor</keyword>
<dbReference type="CDD" id="cd00192">
    <property type="entry name" value="PTKc"/>
    <property type="match status" value="1"/>
</dbReference>
<feature type="binding site" evidence="25">
    <location>
        <position position="957"/>
    </location>
    <ligand>
        <name>ATP</name>
        <dbReference type="ChEBI" id="CHEBI:30616"/>
    </ligand>
</feature>
<dbReference type="InterPro" id="IPR050122">
    <property type="entry name" value="RTK"/>
</dbReference>
<keyword evidence="8 27" id="KW-0732">Signal</keyword>
<dbReference type="Proteomes" id="UP001461498">
    <property type="component" value="Unassembled WGS sequence"/>
</dbReference>
<dbReference type="SUPFAM" id="SSF56112">
    <property type="entry name" value="Protein kinase-like (PK-like)"/>
    <property type="match status" value="1"/>
</dbReference>
<feature type="transmembrane region" description="Helical" evidence="26">
    <location>
        <begin position="861"/>
        <end position="885"/>
    </location>
</feature>
<evidence type="ECO:0000256" key="14">
    <source>
        <dbReference type="ARBA" id="ARBA00023040"/>
    </source>
</evidence>
<keyword evidence="19" id="KW-0325">Glycoprotein</keyword>
<dbReference type="Gene3D" id="3.40.50.2300">
    <property type="match status" value="2"/>
</dbReference>
<evidence type="ECO:0000256" key="27">
    <source>
        <dbReference type="SAM" id="SignalP"/>
    </source>
</evidence>
<dbReference type="CDD" id="cd06366">
    <property type="entry name" value="PBP1_GABAb_receptor"/>
    <property type="match status" value="1"/>
</dbReference>
<evidence type="ECO:0000256" key="10">
    <source>
        <dbReference type="ARBA" id="ARBA00022741"/>
    </source>
</evidence>
<comment type="function">
    <text evidence="23">Receptor for basic fibroblast growth factor.</text>
</comment>
<dbReference type="GO" id="GO:0007169">
    <property type="term" value="P:cell surface receptor protein tyrosine kinase signaling pathway"/>
    <property type="evidence" value="ECO:0007669"/>
    <property type="project" value="TreeGrafter"/>
</dbReference>
<keyword evidence="30" id="KW-1185">Reference proteome</keyword>
<evidence type="ECO:0000256" key="16">
    <source>
        <dbReference type="ARBA" id="ARBA00023137"/>
    </source>
</evidence>
<evidence type="ECO:0000256" key="20">
    <source>
        <dbReference type="ARBA" id="ARBA00023224"/>
    </source>
</evidence>
<evidence type="ECO:0000256" key="21">
    <source>
        <dbReference type="ARBA" id="ARBA00023319"/>
    </source>
</evidence>
<dbReference type="InterPro" id="IPR008266">
    <property type="entry name" value="Tyr_kinase_AS"/>
</dbReference>
<keyword evidence="4" id="KW-1003">Cell membrane</keyword>
<dbReference type="FunFam" id="3.30.200.20:FF:000593">
    <property type="entry name" value="Predicted protein"/>
    <property type="match status" value="1"/>
</dbReference>
<keyword evidence="16" id="KW-0829">Tyrosine-protein kinase</keyword>
<evidence type="ECO:0000256" key="1">
    <source>
        <dbReference type="ARBA" id="ARBA00004167"/>
    </source>
</evidence>
<dbReference type="EMBL" id="JAPXFL010000002">
    <property type="protein sequence ID" value="KAK9510835.1"/>
    <property type="molecule type" value="Genomic_DNA"/>
</dbReference>
<keyword evidence="9" id="KW-0677">Repeat</keyword>
<dbReference type="PRINTS" id="PR00109">
    <property type="entry name" value="TYRKINASE"/>
</dbReference>
<gene>
    <name evidence="29" type="ORF">O3M35_005535</name>
</gene>
<evidence type="ECO:0000256" key="8">
    <source>
        <dbReference type="ARBA" id="ARBA00022729"/>
    </source>
</evidence>
<dbReference type="InterPro" id="IPR001245">
    <property type="entry name" value="Ser-Thr/Tyr_kinase_cat_dom"/>
</dbReference>
<keyword evidence="10 25" id="KW-0547">Nucleotide-binding</keyword>
<dbReference type="InterPro" id="IPR000719">
    <property type="entry name" value="Prot_kinase_dom"/>
</dbReference>
<dbReference type="InterPro" id="IPR011009">
    <property type="entry name" value="Kinase-like_dom_sf"/>
</dbReference>
<dbReference type="InterPro" id="IPR017441">
    <property type="entry name" value="Protein_kinase_ATP_BS"/>
</dbReference>
<evidence type="ECO:0000256" key="4">
    <source>
        <dbReference type="ARBA" id="ARBA00022475"/>
    </source>
</evidence>
<comment type="subcellular location">
    <subcellularLocation>
        <location evidence="2">Cell membrane</location>
        <topology evidence="2">Multi-pass membrane protein</topology>
    </subcellularLocation>
    <subcellularLocation>
        <location evidence="1">Membrane</location>
        <topology evidence="1">Single-pass membrane protein</topology>
    </subcellularLocation>
</comment>
<organism evidence="29 30">
    <name type="scientific">Rhynocoris fuscipes</name>
    <dbReference type="NCBI Taxonomy" id="488301"/>
    <lineage>
        <taxon>Eukaryota</taxon>
        <taxon>Metazoa</taxon>
        <taxon>Ecdysozoa</taxon>
        <taxon>Arthropoda</taxon>
        <taxon>Hexapoda</taxon>
        <taxon>Insecta</taxon>
        <taxon>Pterygota</taxon>
        <taxon>Neoptera</taxon>
        <taxon>Paraneoptera</taxon>
        <taxon>Hemiptera</taxon>
        <taxon>Heteroptera</taxon>
        <taxon>Panheteroptera</taxon>
        <taxon>Cimicomorpha</taxon>
        <taxon>Reduviidae</taxon>
        <taxon>Harpactorinae</taxon>
        <taxon>Harpactorini</taxon>
        <taxon>Rhynocoris</taxon>
    </lineage>
</organism>
<keyword evidence="18" id="KW-0675">Receptor</keyword>
<keyword evidence="11" id="KW-0418">Kinase</keyword>
<dbReference type="GO" id="GO:0004930">
    <property type="term" value="F:G protein-coupled receptor activity"/>
    <property type="evidence" value="ECO:0007669"/>
    <property type="project" value="UniProtKB-KW"/>
</dbReference>
<evidence type="ECO:0000256" key="15">
    <source>
        <dbReference type="ARBA" id="ARBA00023136"/>
    </source>
</evidence>
<dbReference type="PROSITE" id="PS50011">
    <property type="entry name" value="PROTEIN_KINASE_DOM"/>
    <property type="match status" value="1"/>
</dbReference>
<dbReference type="InterPro" id="IPR020635">
    <property type="entry name" value="Tyr_kinase_cat_dom"/>
</dbReference>
<dbReference type="SMART" id="SM00219">
    <property type="entry name" value="TyrKc"/>
    <property type="match status" value="1"/>
</dbReference>
<keyword evidence="17" id="KW-1015">Disulfide bond</keyword>
<proteinExistence type="predicted"/>
<feature type="signal peptide" evidence="27">
    <location>
        <begin position="1"/>
        <end position="24"/>
    </location>
</feature>
<comment type="catalytic activity">
    <reaction evidence="22">
        <text>L-tyrosyl-[protein] + ATP = O-phospho-L-tyrosyl-[protein] + ADP + H(+)</text>
        <dbReference type="Rhea" id="RHEA:10596"/>
        <dbReference type="Rhea" id="RHEA-COMP:10136"/>
        <dbReference type="Rhea" id="RHEA-COMP:20101"/>
        <dbReference type="ChEBI" id="CHEBI:15378"/>
        <dbReference type="ChEBI" id="CHEBI:30616"/>
        <dbReference type="ChEBI" id="CHEBI:46858"/>
        <dbReference type="ChEBI" id="CHEBI:61978"/>
        <dbReference type="ChEBI" id="CHEBI:456216"/>
        <dbReference type="EC" id="2.7.10.1"/>
    </reaction>
</comment>
<feature type="domain" description="Protein kinase" evidence="28">
    <location>
        <begin position="925"/>
        <end position="1197"/>
    </location>
</feature>
<evidence type="ECO:0000256" key="3">
    <source>
        <dbReference type="ARBA" id="ARBA00011902"/>
    </source>
</evidence>
<evidence type="ECO:0000256" key="24">
    <source>
        <dbReference type="ARBA" id="ARBA00073785"/>
    </source>
</evidence>
<dbReference type="GO" id="GO:0043235">
    <property type="term" value="C:receptor complex"/>
    <property type="evidence" value="ECO:0007669"/>
    <property type="project" value="TreeGrafter"/>
</dbReference>
<evidence type="ECO:0000256" key="18">
    <source>
        <dbReference type="ARBA" id="ARBA00023170"/>
    </source>
</evidence>
<dbReference type="FunFam" id="1.10.510.10:FF:001227">
    <property type="entry name" value="Tyrosine-protein kinase receptor"/>
    <property type="match status" value="1"/>
</dbReference>
<keyword evidence="7 26" id="KW-0812">Transmembrane</keyword>
<dbReference type="GO" id="GO:0005886">
    <property type="term" value="C:plasma membrane"/>
    <property type="evidence" value="ECO:0007669"/>
    <property type="project" value="UniProtKB-SubCell"/>
</dbReference>
<keyword evidence="20" id="KW-0807">Transducer</keyword>
<evidence type="ECO:0000256" key="2">
    <source>
        <dbReference type="ARBA" id="ARBA00004651"/>
    </source>
</evidence>
<keyword evidence="21" id="KW-0393">Immunoglobulin domain</keyword>
<dbReference type="SUPFAM" id="SSF53822">
    <property type="entry name" value="Periplasmic binding protein-like I"/>
    <property type="match status" value="1"/>
</dbReference>
<accession>A0AAW1DM93</accession>
<dbReference type="PROSITE" id="PS00109">
    <property type="entry name" value="PROTEIN_KINASE_TYR"/>
    <property type="match status" value="1"/>
</dbReference>
<evidence type="ECO:0000256" key="11">
    <source>
        <dbReference type="ARBA" id="ARBA00022777"/>
    </source>
</evidence>
<keyword evidence="12 25" id="KW-0067">ATP-binding</keyword>
<dbReference type="PROSITE" id="PS00107">
    <property type="entry name" value="PROTEIN_KINASE_ATP"/>
    <property type="match status" value="1"/>
</dbReference>
<keyword evidence="6" id="KW-0808">Transferase</keyword>
<dbReference type="InterPro" id="IPR028082">
    <property type="entry name" value="Peripla_BP_I"/>
</dbReference>
<dbReference type="FunFam" id="3.40.50.2300:FF:000063">
    <property type="entry name" value="Gamma-aminobutyric acid type B receptor subunit"/>
    <property type="match status" value="1"/>
</dbReference>
<name>A0AAW1DM93_9HEMI</name>
<evidence type="ECO:0000256" key="13">
    <source>
        <dbReference type="ARBA" id="ARBA00022989"/>
    </source>
</evidence>
<evidence type="ECO:0000256" key="26">
    <source>
        <dbReference type="SAM" id="Phobius"/>
    </source>
</evidence>
<dbReference type="Pfam" id="PF07714">
    <property type="entry name" value="PK_Tyr_Ser-Thr"/>
    <property type="match status" value="1"/>
</dbReference>
<dbReference type="PANTHER" id="PTHR24416">
    <property type="entry name" value="TYROSINE-PROTEIN KINASE RECEPTOR"/>
    <property type="match status" value="1"/>
</dbReference>
<dbReference type="GO" id="GO:0004714">
    <property type="term" value="F:transmembrane receptor protein tyrosine kinase activity"/>
    <property type="evidence" value="ECO:0007669"/>
    <property type="project" value="UniProtKB-EC"/>
</dbReference>
<dbReference type="Gene3D" id="3.30.200.20">
    <property type="entry name" value="Phosphorylase Kinase, domain 1"/>
    <property type="match status" value="1"/>
</dbReference>
<dbReference type="EC" id="2.7.10.1" evidence="3"/>
<evidence type="ECO:0000256" key="12">
    <source>
        <dbReference type="ARBA" id="ARBA00022840"/>
    </source>
</evidence>
<evidence type="ECO:0000256" key="19">
    <source>
        <dbReference type="ARBA" id="ARBA00023180"/>
    </source>
</evidence>
<evidence type="ECO:0000256" key="6">
    <source>
        <dbReference type="ARBA" id="ARBA00022679"/>
    </source>
</evidence>
<feature type="chain" id="PRO_5043676723" description="Gamma-aminobutyric acid type B receptor subunit 2" evidence="27">
    <location>
        <begin position="25"/>
        <end position="1306"/>
    </location>
</feature>
<dbReference type="InterPro" id="IPR001828">
    <property type="entry name" value="ANF_lig-bd_rcpt"/>
</dbReference>
<reference evidence="29 30" key="1">
    <citation type="submission" date="2022-12" db="EMBL/GenBank/DDBJ databases">
        <title>Chromosome-level genome assembly of true bugs.</title>
        <authorList>
            <person name="Ma L."/>
            <person name="Li H."/>
        </authorList>
    </citation>
    <scope>NUCLEOTIDE SEQUENCE [LARGE SCALE GENOMIC DNA]</scope>
    <source>
        <strain evidence="29">Lab_2022b</strain>
    </source>
</reference>
<evidence type="ECO:0000256" key="23">
    <source>
        <dbReference type="ARBA" id="ARBA00056965"/>
    </source>
</evidence>
<evidence type="ECO:0000256" key="9">
    <source>
        <dbReference type="ARBA" id="ARBA00022737"/>
    </source>
</evidence>
<evidence type="ECO:0000313" key="30">
    <source>
        <dbReference type="Proteomes" id="UP001461498"/>
    </source>
</evidence>
<evidence type="ECO:0000313" key="29">
    <source>
        <dbReference type="EMBL" id="KAK9510835.1"/>
    </source>
</evidence>
<dbReference type="Pfam" id="PF01094">
    <property type="entry name" value="ANF_receptor"/>
    <property type="match status" value="1"/>
</dbReference>
<dbReference type="Gene3D" id="1.10.510.10">
    <property type="entry name" value="Transferase(Phosphotransferase) domain 1"/>
    <property type="match status" value="1"/>
</dbReference>
<evidence type="ECO:0000256" key="17">
    <source>
        <dbReference type="ARBA" id="ARBA00023157"/>
    </source>
</evidence>
<evidence type="ECO:0000256" key="7">
    <source>
        <dbReference type="ARBA" id="ARBA00022692"/>
    </source>
</evidence>
<dbReference type="PANTHER" id="PTHR24416:SF489">
    <property type="entry name" value="PROTEIN KINASE DOMAIN-CONTAINING PROTEIN"/>
    <property type="match status" value="1"/>
</dbReference>
<sequence length="1306" mass="148216">MKRTMGDLVSLLVLLMPLLQQTICLTPCLQLPEVNPKRYITARSSTVQLRIGVSNRPIHQLTTEVYYIFVKEVLGYASVSIHQYQSTNNLTEIFHRLSSNSLENQTIPDNLVDLEVRIPSYINPINYTELLGVKDCGNIGPPGRYGWFIPKKLLPNHVESVNDYAKSFDHWKIFKYLETAQLFSLSEDDWQYVLKNTRVNTLNKNYYCEKSFCENGIYTPERCKGRKECAVLIAEDPDMTEFVKADIEKLNLYVKVAWVGSAMKVVKYLTDSHSKYMRTDSKPQGLIVFLSYTPSLLTLTLDHVSISFPPCDLYDNTTCSYSDQRQVKLAWHELSKSAQFAFESLQKMELRSEDIKEMVRDYVSEYEKYGSDERLVNITQVACAWMRRHHNISSLNTTSWTHWRTVYDNKPKIYIGGIFPITGLHAAKGSVVGAVMAMNAVNKQSNILRDYTLSLRVDNGQCKADVVMKTFIEYILFGMHNSLAGILGPACSETVEPLAGISKHFKTVVISYSAEGSSFSDREKYPYFFRTIGENKQFKYVYLELFKALNWKRVASLTEDGTKYTEYLSVTQDLLQKNSITFVANRKFPQDWPKDSTMKQYLEEFKEKDARIIIADVNDDAARAVMCEAYQMKMTAKEGYVWFLPLWLPSNWYNTSVFTETRGKRLPCSTEQMIEAIDGHLAITHSFFAPDNDTMQENKTVGEWRKDYEARCQVGNMTPSYYAGYAYDGVWTYAYALDALIKENQSSVYSLHDPNTARRLVQLIQQTDFRGVSGHIYFGSGPSRYSILNVVQWHNKKSTVVGSYYPNITKGSVEYEYLAAKFDFDKSKIIWLNPEHTVPSDGGSKCFLDSFATMLNLDCEAAIIVANILGFTLLILIVIVAFLVIKHRYDKKVQLTQKYMKSLGIDLLSVSSSGLDRWEIPKDRVVINRKLGEGAFGTVYGGEAYFTDKGWVAVAVKTLKVGSTTEEKLDFLSEAEVMKRFDHKNIVQLLGVCTKNEPVYTVMEFMLYGDLKTYLLARRHLVNEKADDSDEISSKKLTNMALDVARALSYLAQLKYVHRDVASRNCLVNVSRVVKLGDFGMTRPMFENDYYKFTRKGMLPVRWMAPESLALGIFTPSSDVWSFGVLLYEIITFGSFPFQGMSNNQVLDYVKAGNTLTIPTGIKPQLETLIKSCWNKEYKKRPQASEIVEFLANNPRLISPCLDVPLSSVQMEDTGQLEMSPNNDKPRRFSMTLRQRSPSSCGSGTLIGGGVCGTGSGSAINNTSAAHWNDVVQPLLSSPNNKYKLTRTSSISEEVATSFEATDSLL</sequence>
<evidence type="ECO:0000256" key="5">
    <source>
        <dbReference type="ARBA" id="ARBA00022553"/>
    </source>
</evidence>
<keyword evidence="5" id="KW-0597">Phosphoprotein</keyword>
<keyword evidence="15 26" id="KW-0472">Membrane</keyword>
<evidence type="ECO:0000256" key="25">
    <source>
        <dbReference type="PROSITE-ProRule" id="PRU10141"/>
    </source>
</evidence>
<protein>
    <recommendedName>
        <fullName evidence="24">Gamma-aminobutyric acid type B receptor subunit 2</fullName>
        <ecNumber evidence="3">2.7.10.1</ecNumber>
    </recommendedName>
</protein>
<evidence type="ECO:0000256" key="22">
    <source>
        <dbReference type="ARBA" id="ARBA00051243"/>
    </source>
</evidence>
<keyword evidence="13 26" id="KW-1133">Transmembrane helix</keyword>